<organism evidence="1 2">
    <name type="scientific">Vibrio aerogenes CECT 7868</name>
    <dbReference type="NCBI Taxonomy" id="1216006"/>
    <lineage>
        <taxon>Bacteria</taxon>
        <taxon>Pseudomonadati</taxon>
        <taxon>Pseudomonadota</taxon>
        <taxon>Gammaproteobacteria</taxon>
        <taxon>Vibrionales</taxon>
        <taxon>Vibrionaceae</taxon>
        <taxon>Vibrio</taxon>
    </lineage>
</organism>
<dbReference type="RefSeq" id="WP_175561564.1">
    <property type="nucleotide sequence ID" value="NZ_FQXZ01000032.1"/>
</dbReference>
<name>A0A1M5ZLU9_9VIBR</name>
<accession>A0A1M5ZLU9</accession>
<reference evidence="1 2" key="1">
    <citation type="submission" date="2016-11" db="EMBL/GenBank/DDBJ databases">
        <authorList>
            <person name="Jaros S."/>
            <person name="Januszkiewicz K."/>
            <person name="Wedrychowicz H."/>
        </authorList>
    </citation>
    <scope>NUCLEOTIDE SEQUENCE [LARGE SCALE GENOMIC DNA]</scope>
    <source>
        <strain evidence="1 2">CECT 7868</strain>
    </source>
</reference>
<dbReference type="AlphaFoldDB" id="A0A1M5ZLU9"/>
<keyword evidence="2" id="KW-1185">Reference proteome</keyword>
<gene>
    <name evidence="1" type="ORF">VA7868_02932</name>
</gene>
<sequence>MPLLYLIPLVAGAAGTLGFGAGFWSGSGATKMLKLAAIGGGGYLAYKMVKGAK</sequence>
<protein>
    <submittedName>
        <fullName evidence="1">Uncharacterized protein</fullName>
    </submittedName>
</protein>
<dbReference type="EMBL" id="FQXZ01000032">
    <property type="protein sequence ID" value="SHI25335.1"/>
    <property type="molecule type" value="Genomic_DNA"/>
</dbReference>
<evidence type="ECO:0000313" key="2">
    <source>
        <dbReference type="Proteomes" id="UP000184608"/>
    </source>
</evidence>
<dbReference type="STRING" id="1216006.VA7868_02932"/>
<dbReference type="Proteomes" id="UP000184608">
    <property type="component" value="Unassembled WGS sequence"/>
</dbReference>
<proteinExistence type="predicted"/>
<evidence type="ECO:0000313" key="1">
    <source>
        <dbReference type="EMBL" id="SHI25335.1"/>
    </source>
</evidence>